<evidence type="ECO:0000313" key="1">
    <source>
        <dbReference type="EMBL" id="KAJ9089418.1"/>
    </source>
</evidence>
<reference evidence="1" key="1">
    <citation type="submission" date="2022-04" db="EMBL/GenBank/DDBJ databases">
        <title>Genome of the entomopathogenic fungus Entomophthora muscae.</title>
        <authorList>
            <person name="Elya C."/>
            <person name="Lovett B.R."/>
            <person name="Lee E."/>
            <person name="Macias A.M."/>
            <person name="Hajek A.E."/>
            <person name="De Bivort B.L."/>
            <person name="Kasson M.T."/>
            <person name="De Fine Licht H.H."/>
            <person name="Stajich J.E."/>
        </authorList>
    </citation>
    <scope>NUCLEOTIDE SEQUENCE</scope>
    <source>
        <strain evidence="1">Berkeley</strain>
    </source>
</reference>
<dbReference type="Proteomes" id="UP001165960">
    <property type="component" value="Unassembled WGS sequence"/>
</dbReference>
<accession>A0ACC2URF5</accession>
<protein>
    <submittedName>
        <fullName evidence="1">Tetra-peptide repeat homeobox protein 1</fullName>
    </submittedName>
</protein>
<name>A0ACC2URF5_9FUNG</name>
<evidence type="ECO:0000313" key="2">
    <source>
        <dbReference type="Proteomes" id="UP001165960"/>
    </source>
</evidence>
<keyword evidence="1" id="KW-0371">Homeobox</keyword>
<keyword evidence="1" id="KW-0238">DNA-binding</keyword>
<comment type="caution">
    <text evidence="1">The sequence shown here is derived from an EMBL/GenBank/DDBJ whole genome shotgun (WGS) entry which is preliminary data.</text>
</comment>
<sequence>MPSPNKPSTQPQSSFKMIYFDPVKKTHHNSEQRQLLESFYQLNSQPSSSERELIAQRLQLEAHQVSVWFQNRRARERKCSLPTLKIDPRYQSVPPYTPMNHPHYVPNTALYIPHDCNPVSQNYAVNENNTNPSLKAFPSRYQNILQLPRPDSRYLSSDPKNYKLN</sequence>
<proteinExistence type="predicted"/>
<gene>
    <name evidence="1" type="primary">TPRX1_1</name>
    <name evidence="1" type="ORF">DSO57_1013356</name>
</gene>
<keyword evidence="2" id="KW-1185">Reference proteome</keyword>
<organism evidence="1 2">
    <name type="scientific">Entomophthora muscae</name>
    <dbReference type="NCBI Taxonomy" id="34485"/>
    <lineage>
        <taxon>Eukaryota</taxon>
        <taxon>Fungi</taxon>
        <taxon>Fungi incertae sedis</taxon>
        <taxon>Zoopagomycota</taxon>
        <taxon>Entomophthoromycotina</taxon>
        <taxon>Entomophthoromycetes</taxon>
        <taxon>Entomophthorales</taxon>
        <taxon>Entomophthoraceae</taxon>
        <taxon>Entomophthora</taxon>
    </lineage>
</organism>
<dbReference type="EMBL" id="QTSX02000049">
    <property type="protein sequence ID" value="KAJ9089418.1"/>
    <property type="molecule type" value="Genomic_DNA"/>
</dbReference>